<dbReference type="Proteomes" id="UP000245884">
    <property type="component" value="Unassembled WGS sequence"/>
</dbReference>
<protein>
    <recommendedName>
        <fullName evidence="4">Carbohydrate kinase PfkB domain-containing protein</fullName>
    </recommendedName>
</protein>
<keyword evidence="6" id="KW-1185">Reference proteome</keyword>
<dbReference type="GO" id="GO:0004730">
    <property type="term" value="F:pseudouridylate synthase activity"/>
    <property type="evidence" value="ECO:0007669"/>
    <property type="project" value="TreeGrafter"/>
</dbReference>
<dbReference type="AlphaFoldDB" id="A0A316UVB4"/>
<dbReference type="InterPro" id="IPR002173">
    <property type="entry name" value="Carboh/pur_kinase_PfkB_CS"/>
</dbReference>
<dbReference type="PROSITE" id="PS00584">
    <property type="entry name" value="PFKB_KINASES_2"/>
    <property type="match status" value="1"/>
</dbReference>
<evidence type="ECO:0000313" key="5">
    <source>
        <dbReference type="EMBL" id="PWN29247.1"/>
    </source>
</evidence>
<dbReference type="Pfam" id="PF00294">
    <property type="entry name" value="PfkB"/>
    <property type="match status" value="1"/>
</dbReference>
<keyword evidence="3" id="KW-0418">Kinase</keyword>
<dbReference type="OrthoDB" id="198885at2759"/>
<evidence type="ECO:0000256" key="2">
    <source>
        <dbReference type="ARBA" id="ARBA00022723"/>
    </source>
</evidence>
<evidence type="ECO:0000313" key="6">
    <source>
        <dbReference type="Proteomes" id="UP000245884"/>
    </source>
</evidence>
<keyword evidence="1" id="KW-0808">Transferase</keyword>
<dbReference type="GO" id="GO:0046872">
    <property type="term" value="F:metal ion binding"/>
    <property type="evidence" value="ECO:0007669"/>
    <property type="project" value="UniProtKB-KW"/>
</dbReference>
<dbReference type="SUPFAM" id="SSF53613">
    <property type="entry name" value="Ribokinase-like"/>
    <property type="match status" value="1"/>
</dbReference>
<feature type="domain" description="Carbohydrate kinase PfkB" evidence="4">
    <location>
        <begin position="178"/>
        <end position="331"/>
    </location>
</feature>
<dbReference type="PANTHER" id="PTHR42909">
    <property type="entry name" value="ZGC:136858"/>
    <property type="match status" value="1"/>
</dbReference>
<dbReference type="Gene3D" id="3.40.1190.20">
    <property type="match status" value="1"/>
</dbReference>
<dbReference type="EMBL" id="KZ819664">
    <property type="protein sequence ID" value="PWN29247.1"/>
    <property type="molecule type" value="Genomic_DNA"/>
</dbReference>
<evidence type="ECO:0000256" key="3">
    <source>
        <dbReference type="ARBA" id="ARBA00022777"/>
    </source>
</evidence>
<evidence type="ECO:0000256" key="1">
    <source>
        <dbReference type="ARBA" id="ARBA00022679"/>
    </source>
</evidence>
<keyword evidence="2" id="KW-0479">Metal-binding</keyword>
<gene>
    <name evidence="5" type="ORF">BDZ90DRAFT_231225</name>
</gene>
<dbReference type="GO" id="GO:0016301">
    <property type="term" value="F:kinase activity"/>
    <property type="evidence" value="ECO:0007669"/>
    <property type="project" value="UniProtKB-KW"/>
</dbReference>
<accession>A0A316UVB4</accession>
<organism evidence="5 6">
    <name type="scientific">Jaminaea rosea</name>
    <dbReference type="NCBI Taxonomy" id="1569628"/>
    <lineage>
        <taxon>Eukaryota</taxon>
        <taxon>Fungi</taxon>
        <taxon>Dikarya</taxon>
        <taxon>Basidiomycota</taxon>
        <taxon>Ustilaginomycotina</taxon>
        <taxon>Exobasidiomycetes</taxon>
        <taxon>Microstromatales</taxon>
        <taxon>Microstromatales incertae sedis</taxon>
        <taxon>Jaminaea</taxon>
    </lineage>
</organism>
<proteinExistence type="predicted"/>
<name>A0A316UVB4_9BASI</name>
<dbReference type="STRING" id="1569628.A0A316UVB4"/>
<dbReference type="RefSeq" id="XP_025363859.1">
    <property type="nucleotide sequence ID" value="XM_025505770.1"/>
</dbReference>
<evidence type="ECO:0000259" key="4">
    <source>
        <dbReference type="Pfam" id="PF00294"/>
    </source>
</evidence>
<dbReference type="InterPro" id="IPR011611">
    <property type="entry name" value="PfkB_dom"/>
</dbReference>
<dbReference type="PANTHER" id="PTHR42909:SF1">
    <property type="entry name" value="CARBOHYDRATE KINASE PFKB DOMAIN-CONTAINING PROTEIN"/>
    <property type="match status" value="1"/>
</dbReference>
<dbReference type="GO" id="GO:0005737">
    <property type="term" value="C:cytoplasm"/>
    <property type="evidence" value="ECO:0007669"/>
    <property type="project" value="TreeGrafter"/>
</dbReference>
<reference evidence="5 6" key="1">
    <citation type="journal article" date="2018" name="Mol. Biol. Evol.">
        <title>Broad Genomic Sampling Reveals a Smut Pathogenic Ancestry of the Fungal Clade Ustilaginomycotina.</title>
        <authorList>
            <person name="Kijpornyongpan T."/>
            <person name="Mondo S.J."/>
            <person name="Barry K."/>
            <person name="Sandor L."/>
            <person name="Lee J."/>
            <person name="Lipzen A."/>
            <person name="Pangilinan J."/>
            <person name="LaButti K."/>
            <person name="Hainaut M."/>
            <person name="Henrissat B."/>
            <person name="Grigoriev I.V."/>
            <person name="Spatafora J.W."/>
            <person name="Aime M.C."/>
        </authorList>
    </citation>
    <scope>NUCLEOTIDE SEQUENCE [LARGE SCALE GENOMIC DNA]</scope>
    <source>
        <strain evidence="5 6">MCA 5214</strain>
    </source>
</reference>
<dbReference type="GeneID" id="37027593"/>
<sequence>MAEAAAYSLRGEEGGVRLVAPLLSDAAGSLVRGMMQKKGMDTGGLFAPDTEVETEARSTPVASLLLDGETNDLLSGVVAMQLVEHSFDEQRVRHSLEEHAKGTRVVGFDANLPVEGMEALLRWKGAQRENGKEAPLLLFEPTSVQKCARFLDAVAALRSGRAGKQGASGEGQGKGKALLDVATPNLLELRAMHQRALQLNLIPRQLAIMSTPTTAPSASADLEEILRLAGPLATLCHLFLVTLGPKGVLAVYHNKRGEVEHQHLDIDQPLGAGEVRSTTGAGDSFAGGVMAMLASAPRPAKGQAWEGWLRTLCEAGSRAAKASLKSYDAVAAPPPSSSVKG</sequence>
<dbReference type="GO" id="GO:0016798">
    <property type="term" value="F:hydrolase activity, acting on glycosyl bonds"/>
    <property type="evidence" value="ECO:0007669"/>
    <property type="project" value="TreeGrafter"/>
</dbReference>
<dbReference type="InterPro" id="IPR029056">
    <property type="entry name" value="Ribokinase-like"/>
</dbReference>